<feature type="transmembrane region" description="Helical" evidence="6">
    <location>
        <begin position="299"/>
        <end position="320"/>
    </location>
</feature>
<evidence type="ECO:0000256" key="5">
    <source>
        <dbReference type="SAM" id="MobiDB-lite"/>
    </source>
</evidence>
<feature type="region of interest" description="Disordered" evidence="5">
    <location>
        <begin position="81"/>
        <end position="121"/>
    </location>
</feature>
<dbReference type="InterPro" id="IPR027359">
    <property type="entry name" value="Volt_channel_dom_sf"/>
</dbReference>
<evidence type="ECO:0000256" key="6">
    <source>
        <dbReference type="SAM" id="Phobius"/>
    </source>
</evidence>
<dbReference type="InterPro" id="IPR043203">
    <property type="entry name" value="VGCC_Ca_Na"/>
</dbReference>
<dbReference type="Proteomes" id="UP001189429">
    <property type="component" value="Unassembled WGS sequence"/>
</dbReference>
<dbReference type="PANTHER" id="PTHR10037">
    <property type="entry name" value="VOLTAGE-GATED CATION CHANNEL CALCIUM AND SODIUM"/>
    <property type="match status" value="1"/>
</dbReference>
<dbReference type="InterPro" id="IPR005821">
    <property type="entry name" value="Ion_trans_dom"/>
</dbReference>
<feature type="transmembrane region" description="Helical" evidence="6">
    <location>
        <begin position="368"/>
        <end position="389"/>
    </location>
</feature>
<evidence type="ECO:0000256" key="1">
    <source>
        <dbReference type="ARBA" id="ARBA00004141"/>
    </source>
</evidence>
<keyword evidence="4 6" id="KW-0472">Membrane</keyword>
<feature type="domain" description="Ion transport" evidence="7">
    <location>
        <begin position="154"/>
        <end position="398"/>
    </location>
</feature>
<protein>
    <recommendedName>
        <fullName evidence="7">Ion transport domain-containing protein</fullName>
    </recommendedName>
</protein>
<sequence>MRAAPGSAALLGQGQELELGAPRQPSGGGGGAGADAARLLAEQREEVQRLFSGFVAQLEALHVRHLDQHGACLQGTAQGRAAPAEAAAPPLREEAPPRAAGRGGAAAAGAPAPPEPSREASWGEVPAALQSFLAGMPRADGWRGQLQDVVHGHAFKSAVTCVIVLGIVAQAFEINDLLERQSEHQGEDDWGLWKFIETAVTVLFVLEVTLRIVADQWYFFLGSARYWNWLDLVLTAMDFFEALLDADGREHRSATIGAVRVFRILRFARVLRAVRLLAAFHSFRVMMLSIVHAMPSLSWAFLLLLVEVYVFSIFFSYGVVEFLREEYLRDGAADSPVASELKLFFGSLAQAMVSLFMCVTGGKDWGYLMHALGACSPVYAAALVVYIFVTLIGVMNVVNGGHGGGSLWTVRRLFPSKTRT</sequence>
<proteinExistence type="predicted"/>
<keyword evidence="3 6" id="KW-1133">Transmembrane helix</keyword>
<evidence type="ECO:0000256" key="3">
    <source>
        <dbReference type="ARBA" id="ARBA00022989"/>
    </source>
</evidence>
<dbReference type="Pfam" id="PF00520">
    <property type="entry name" value="Ion_trans"/>
    <property type="match status" value="1"/>
</dbReference>
<keyword evidence="9" id="KW-1185">Reference proteome</keyword>
<dbReference type="Gene3D" id="1.10.287.70">
    <property type="match status" value="1"/>
</dbReference>
<reference evidence="8" key="1">
    <citation type="submission" date="2023-10" db="EMBL/GenBank/DDBJ databases">
        <authorList>
            <person name="Chen Y."/>
            <person name="Shah S."/>
            <person name="Dougan E. K."/>
            <person name="Thang M."/>
            <person name="Chan C."/>
        </authorList>
    </citation>
    <scope>NUCLEOTIDE SEQUENCE [LARGE SCALE GENOMIC DNA]</scope>
</reference>
<evidence type="ECO:0000259" key="7">
    <source>
        <dbReference type="Pfam" id="PF00520"/>
    </source>
</evidence>
<dbReference type="EMBL" id="CAUYUJ010008149">
    <property type="protein sequence ID" value="CAK0823041.1"/>
    <property type="molecule type" value="Genomic_DNA"/>
</dbReference>
<evidence type="ECO:0000313" key="8">
    <source>
        <dbReference type="EMBL" id="CAK0823041.1"/>
    </source>
</evidence>
<feature type="compositionally biased region" description="Low complexity" evidence="5">
    <location>
        <begin position="81"/>
        <end position="90"/>
    </location>
</feature>
<name>A0ABN9RV11_9DINO</name>
<dbReference type="Gene3D" id="1.20.120.350">
    <property type="entry name" value="Voltage-gated potassium channels. Chain C"/>
    <property type="match status" value="1"/>
</dbReference>
<organism evidence="8 9">
    <name type="scientific">Prorocentrum cordatum</name>
    <dbReference type="NCBI Taxonomy" id="2364126"/>
    <lineage>
        <taxon>Eukaryota</taxon>
        <taxon>Sar</taxon>
        <taxon>Alveolata</taxon>
        <taxon>Dinophyceae</taxon>
        <taxon>Prorocentrales</taxon>
        <taxon>Prorocentraceae</taxon>
        <taxon>Prorocentrum</taxon>
    </lineage>
</organism>
<feature type="transmembrane region" description="Helical" evidence="6">
    <location>
        <begin position="341"/>
        <end position="362"/>
    </location>
</feature>
<feature type="region of interest" description="Disordered" evidence="5">
    <location>
        <begin position="1"/>
        <end position="37"/>
    </location>
</feature>
<comment type="subcellular location">
    <subcellularLocation>
        <location evidence="1">Membrane</location>
        <topology evidence="1">Multi-pass membrane protein</topology>
    </subcellularLocation>
</comment>
<gene>
    <name evidence="8" type="ORF">PCOR1329_LOCUS23895</name>
</gene>
<dbReference type="SUPFAM" id="SSF81324">
    <property type="entry name" value="Voltage-gated potassium channels"/>
    <property type="match status" value="1"/>
</dbReference>
<keyword evidence="2 6" id="KW-0812">Transmembrane</keyword>
<evidence type="ECO:0000256" key="2">
    <source>
        <dbReference type="ARBA" id="ARBA00022692"/>
    </source>
</evidence>
<evidence type="ECO:0000256" key="4">
    <source>
        <dbReference type="ARBA" id="ARBA00023136"/>
    </source>
</evidence>
<feature type="compositionally biased region" description="Low complexity" evidence="5">
    <location>
        <begin position="8"/>
        <end position="21"/>
    </location>
</feature>
<dbReference type="PANTHER" id="PTHR10037:SF62">
    <property type="entry name" value="SODIUM CHANNEL PROTEIN 60E"/>
    <property type="match status" value="1"/>
</dbReference>
<comment type="caution">
    <text evidence="8">The sequence shown here is derived from an EMBL/GenBank/DDBJ whole genome shotgun (WGS) entry which is preliminary data.</text>
</comment>
<evidence type="ECO:0000313" key="9">
    <source>
        <dbReference type="Proteomes" id="UP001189429"/>
    </source>
</evidence>
<accession>A0ABN9RV11</accession>